<proteinExistence type="predicted"/>
<organism evidence="6 7">
    <name type="scientific">Lomentospora prolificans</name>
    <dbReference type="NCBI Taxonomy" id="41688"/>
    <lineage>
        <taxon>Eukaryota</taxon>
        <taxon>Fungi</taxon>
        <taxon>Dikarya</taxon>
        <taxon>Ascomycota</taxon>
        <taxon>Pezizomycotina</taxon>
        <taxon>Sordariomycetes</taxon>
        <taxon>Hypocreomycetidae</taxon>
        <taxon>Microascales</taxon>
        <taxon>Microascaceae</taxon>
        <taxon>Lomentospora</taxon>
    </lineage>
</organism>
<feature type="region of interest" description="Disordered" evidence="5">
    <location>
        <begin position="85"/>
        <end position="124"/>
    </location>
</feature>
<protein>
    <recommendedName>
        <fullName evidence="8">RPEL repeat protein</fullName>
    </recommendedName>
</protein>
<feature type="compositionally biased region" description="Basic and acidic residues" evidence="5">
    <location>
        <begin position="98"/>
        <end position="124"/>
    </location>
</feature>
<dbReference type="PANTHER" id="PTHR22793:SF12">
    <property type="entry name" value="MYOCARDIN-RELATED TRANSCRIPTION FACTOR, ISOFORM H"/>
    <property type="match status" value="1"/>
</dbReference>
<name>A0A2N3N8H1_9PEZI</name>
<feature type="repeat" description="RPEL" evidence="4">
    <location>
        <begin position="33"/>
        <end position="58"/>
    </location>
</feature>
<reference evidence="6 7" key="1">
    <citation type="journal article" date="2017" name="G3 (Bethesda)">
        <title>First Draft Genome Sequence of the Pathogenic Fungus Lomentospora prolificans (Formerly Scedosporium prolificans).</title>
        <authorList>
            <person name="Luo R."/>
            <person name="Zimin A."/>
            <person name="Workman R."/>
            <person name="Fan Y."/>
            <person name="Pertea G."/>
            <person name="Grossman N."/>
            <person name="Wear M.P."/>
            <person name="Jia B."/>
            <person name="Miller H."/>
            <person name="Casadevall A."/>
            <person name="Timp W."/>
            <person name="Zhang S.X."/>
            <person name="Salzberg S.L."/>
        </authorList>
    </citation>
    <scope>NUCLEOTIDE SEQUENCE [LARGE SCALE GENOMIC DNA]</scope>
    <source>
        <strain evidence="6 7">JHH-5317</strain>
    </source>
</reference>
<dbReference type="GO" id="GO:0003713">
    <property type="term" value="F:transcription coactivator activity"/>
    <property type="evidence" value="ECO:0007669"/>
    <property type="project" value="TreeGrafter"/>
</dbReference>
<dbReference type="Pfam" id="PF02755">
    <property type="entry name" value="RPEL"/>
    <property type="match status" value="2"/>
</dbReference>
<dbReference type="PANTHER" id="PTHR22793">
    <property type="entry name" value="MYOCARDIN-RELATED TRANSCRIPTION FACTOR-RELATED"/>
    <property type="match status" value="1"/>
</dbReference>
<keyword evidence="7" id="KW-1185">Reference proteome</keyword>
<feature type="compositionally biased region" description="Basic and acidic residues" evidence="5">
    <location>
        <begin position="1"/>
        <end position="12"/>
    </location>
</feature>
<comment type="caution">
    <text evidence="6">The sequence shown here is derived from an EMBL/GenBank/DDBJ whole genome shotgun (WGS) entry which is preliminary data.</text>
</comment>
<dbReference type="GO" id="GO:0005634">
    <property type="term" value="C:nucleus"/>
    <property type="evidence" value="ECO:0007669"/>
    <property type="project" value="UniProtKB-SubCell"/>
</dbReference>
<accession>A0A2N3N8H1</accession>
<dbReference type="EMBL" id="NLAX01000094">
    <property type="protein sequence ID" value="PKS08694.1"/>
    <property type="molecule type" value="Genomic_DNA"/>
</dbReference>
<dbReference type="SMART" id="SM00707">
    <property type="entry name" value="RPEL"/>
    <property type="match status" value="2"/>
</dbReference>
<evidence type="ECO:0008006" key="8">
    <source>
        <dbReference type="Google" id="ProtNLM"/>
    </source>
</evidence>
<dbReference type="InterPro" id="IPR043451">
    <property type="entry name" value="Myocardin-like"/>
</dbReference>
<dbReference type="STRING" id="41688.A0A2N3N8H1"/>
<evidence type="ECO:0000256" key="3">
    <source>
        <dbReference type="ARBA" id="ARBA00023242"/>
    </source>
</evidence>
<dbReference type="InterPro" id="IPR004018">
    <property type="entry name" value="RPEL_repeat"/>
</dbReference>
<dbReference type="InParanoid" id="A0A2N3N8H1"/>
<dbReference type="Proteomes" id="UP000233524">
    <property type="component" value="Unassembled WGS sequence"/>
</dbReference>
<evidence type="ECO:0000256" key="1">
    <source>
        <dbReference type="ARBA" id="ARBA00004123"/>
    </source>
</evidence>
<evidence type="ECO:0000256" key="4">
    <source>
        <dbReference type="PROSITE-ProRule" id="PRU00401"/>
    </source>
</evidence>
<evidence type="ECO:0000256" key="5">
    <source>
        <dbReference type="SAM" id="MobiDB-lite"/>
    </source>
</evidence>
<sequence length="124" mass="14049">MVDSEAHRKLVQEDAIDETPISPVTSRDPVRRNSLELHLQNRPHREDLVDKHILLDTTAAPALQAQQKELERSMLADSLNEKIAHRPSPAELVNEGVLHQDPRTAEQKYEEAIEDEYAKREGGA</sequence>
<feature type="region of interest" description="Disordered" evidence="5">
    <location>
        <begin position="1"/>
        <end position="33"/>
    </location>
</feature>
<evidence type="ECO:0000256" key="2">
    <source>
        <dbReference type="ARBA" id="ARBA00022737"/>
    </source>
</evidence>
<gene>
    <name evidence="6" type="ORF">jhhlp_004747</name>
</gene>
<keyword evidence="3" id="KW-0539">Nucleus</keyword>
<dbReference type="GO" id="GO:0045944">
    <property type="term" value="P:positive regulation of transcription by RNA polymerase II"/>
    <property type="evidence" value="ECO:0007669"/>
    <property type="project" value="TreeGrafter"/>
</dbReference>
<dbReference type="AlphaFoldDB" id="A0A2N3N8H1"/>
<comment type="subcellular location">
    <subcellularLocation>
        <location evidence="1">Nucleus</location>
    </subcellularLocation>
</comment>
<dbReference type="Gene3D" id="6.10.150.10">
    <property type="match status" value="1"/>
</dbReference>
<evidence type="ECO:0000313" key="7">
    <source>
        <dbReference type="Proteomes" id="UP000233524"/>
    </source>
</evidence>
<dbReference type="OrthoDB" id="197676at2759"/>
<feature type="repeat" description="RPEL" evidence="4">
    <location>
        <begin position="77"/>
        <end position="102"/>
    </location>
</feature>
<evidence type="ECO:0000313" key="6">
    <source>
        <dbReference type="EMBL" id="PKS08694.1"/>
    </source>
</evidence>
<dbReference type="VEuPathDB" id="FungiDB:jhhlp_004747"/>
<dbReference type="PROSITE" id="PS51073">
    <property type="entry name" value="RPEL"/>
    <property type="match status" value="2"/>
</dbReference>
<keyword evidence="2" id="KW-0677">Repeat</keyword>